<sequence length="606" mass="68304">MLLSQNALAIRPLNLYPVVYISLLFGILHAVSVSPDESCISFNLTLRNFRLILSWELKNRSIVPTHYALSYTIMSRPAGEMIVEDCINITRSFCDLTDEWDSMTETYVTTVVGIRGNTTLVSCWDRVFPALDTSLEPPEFEIVGFTNHINVIVEFPPVIPKMLVMKNLQTQLSLIIEEKSGSIVKLHRPKIDGNTTGNFTYVIDKLIPNTEYCVSVYLEPKEAEKIRRSPLKCTLLQPGQESALGMVPPPENVRMNSVNFRNILQWESPAFPKGDLTFTAQFQSYRKFEDICTSTTLMECDFSSISKYGYHTLRVRAEFEDERSDWVNITFCPVDDTVIGPPGMQVEALANSLHLRFLAPKIENEPETWTMKNIYNSWAYNVQYWKNGSDEKYPITCQYDFEVLRNLEPWTTYCIQVRGFLPERNKTGEWSEPVCEQTTIDETPSSWIIAVILAASVCAAFLLLLGCIALVWCIYVKTKYAFSPGNVLPQHLKEFLGHPHHNKLLFFSFPLSDEDEVFDKLSIITQVSGNGKLNSGDGCSLGTRCEQGSFELVSGEETHSPGYSDPLFLTSASDDDQSNKQGPRPPGQTPTLELSDAATASEQAKS</sequence>
<keyword evidence="2" id="KW-0472">Membrane</keyword>
<feature type="domain" description="Fibronectin type-III" evidence="3">
    <location>
        <begin position="338"/>
        <end position="442"/>
    </location>
</feature>
<dbReference type="InterPro" id="IPR003961">
    <property type="entry name" value="FN3_dom"/>
</dbReference>
<dbReference type="InterPro" id="IPR050650">
    <property type="entry name" value="Type-II_Cytokine-TF_Rcpt"/>
</dbReference>
<feature type="transmembrane region" description="Helical" evidence="2">
    <location>
        <begin position="12"/>
        <end position="31"/>
    </location>
</feature>
<feature type="transmembrane region" description="Helical" evidence="2">
    <location>
        <begin position="447"/>
        <end position="475"/>
    </location>
</feature>
<evidence type="ECO:0000313" key="5">
    <source>
        <dbReference type="RefSeq" id="XP_070453828.1"/>
    </source>
</evidence>
<dbReference type="GeneID" id="103549136"/>
<dbReference type="Gene3D" id="2.60.40.10">
    <property type="entry name" value="Immunoglobulins"/>
    <property type="match status" value="4"/>
</dbReference>
<dbReference type="RefSeq" id="XP_070453828.1">
    <property type="nucleotide sequence ID" value="XM_070597727.1"/>
</dbReference>
<name>A0ABM4MMB0_EQUPR</name>
<dbReference type="PANTHER" id="PTHR20859">
    <property type="entry name" value="INTERFERON/INTERLEUKIN RECEPTOR"/>
    <property type="match status" value="1"/>
</dbReference>
<evidence type="ECO:0000259" key="3">
    <source>
        <dbReference type="PROSITE" id="PS50853"/>
    </source>
</evidence>
<dbReference type="CDD" id="cd00063">
    <property type="entry name" value="FN3"/>
    <property type="match status" value="1"/>
</dbReference>
<dbReference type="InterPro" id="IPR013783">
    <property type="entry name" value="Ig-like_fold"/>
</dbReference>
<keyword evidence="5" id="KW-0675">Receptor</keyword>
<dbReference type="InterPro" id="IPR015373">
    <property type="entry name" value="Interferon/interleukin_rcp_dom"/>
</dbReference>
<dbReference type="PROSITE" id="PS50853">
    <property type="entry name" value="FN3"/>
    <property type="match status" value="1"/>
</dbReference>
<dbReference type="SMART" id="SM00060">
    <property type="entry name" value="FN3"/>
    <property type="match status" value="3"/>
</dbReference>
<dbReference type="SUPFAM" id="SSF49265">
    <property type="entry name" value="Fibronectin type III"/>
    <property type="match status" value="4"/>
</dbReference>
<reference evidence="5" key="1">
    <citation type="submission" date="2025-08" db="UniProtKB">
        <authorList>
            <consortium name="RefSeq"/>
        </authorList>
    </citation>
    <scope>IDENTIFICATION</scope>
    <source>
        <tissue evidence="5">Blood</tissue>
    </source>
</reference>
<gene>
    <name evidence="5" type="primary">LOC103549136</name>
</gene>
<feature type="region of interest" description="Disordered" evidence="1">
    <location>
        <begin position="555"/>
        <end position="606"/>
    </location>
</feature>
<keyword evidence="2" id="KW-1133">Transmembrane helix</keyword>
<organism evidence="4 5">
    <name type="scientific">Equus przewalskii</name>
    <name type="common">Przewalski's horse</name>
    <name type="synonym">Equus caballus przewalskii</name>
    <dbReference type="NCBI Taxonomy" id="9798"/>
    <lineage>
        <taxon>Eukaryota</taxon>
        <taxon>Metazoa</taxon>
        <taxon>Chordata</taxon>
        <taxon>Craniata</taxon>
        <taxon>Vertebrata</taxon>
        <taxon>Euteleostomi</taxon>
        <taxon>Mammalia</taxon>
        <taxon>Eutheria</taxon>
        <taxon>Laurasiatheria</taxon>
        <taxon>Perissodactyla</taxon>
        <taxon>Equidae</taxon>
        <taxon>Equus</taxon>
    </lineage>
</organism>
<keyword evidence="2" id="KW-0812">Transmembrane</keyword>
<evidence type="ECO:0000256" key="1">
    <source>
        <dbReference type="SAM" id="MobiDB-lite"/>
    </source>
</evidence>
<evidence type="ECO:0000256" key="2">
    <source>
        <dbReference type="SAM" id="Phobius"/>
    </source>
</evidence>
<dbReference type="PANTHER" id="PTHR20859:SF50">
    <property type="entry name" value="INTERLEUKIN-10 RECEPTOR SUBUNIT BETA"/>
    <property type="match status" value="1"/>
</dbReference>
<dbReference type="Pfam" id="PF01108">
    <property type="entry name" value="Tissue_fac"/>
    <property type="match status" value="1"/>
</dbReference>
<protein>
    <submittedName>
        <fullName evidence="5">Interleukin-10 receptor subunit beta isoform X7</fullName>
    </submittedName>
</protein>
<dbReference type="Pfam" id="PF09294">
    <property type="entry name" value="Interfer-bind"/>
    <property type="match status" value="2"/>
</dbReference>
<dbReference type="Proteomes" id="UP001652662">
    <property type="component" value="Chromosome 27"/>
</dbReference>
<accession>A0ABM4MMB0</accession>
<dbReference type="InterPro" id="IPR036116">
    <property type="entry name" value="FN3_sf"/>
</dbReference>
<keyword evidence="4" id="KW-1185">Reference proteome</keyword>
<evidence type="ECO:0000313" key="4">
    <source>
        <dbReference type="Proteomes" id="UP001652662"/>
    </source>
</evidence>
<proteinExistence type="predicted"/>